<gene>
    <name evidence="6" type="primary">solA</name>
    <name evidence="6" type="ORF">SIL87_06625</name>
</gene>
<evidence type="ECO:0000313" key="6">
    <source>
        <dbReference type="EMBL" id="MDX5930435.1"/>
    </source>
</evidence>
<evidence type="ECO:0000313" key="7">
    <source>
        <dbReference type="Proteomes" id="UP001279553"/>
    </source>
</evidence>
<proteinExistence type="predicted"/>
<evidence type="ECO:0000256" key="1">
    <source>
        <dbReference type="ARBA" id="ARBA00001974"/>
    </source>
</evidence>
<dbReference type="EC" id="1.5.3.2" evidence="6"/>
<dbReference type="Gene3D" id="3.30.9.10">
    <property type="entry name" value="D-Amino Acid Oxidase, subunit A, domain 2"/>
    <property type="match status" value="1"/>
</dbReference>
<dbReference type="InterPro" id="IPR006076">
    <property type="entry name" value="FAD-dep_OxRdtase"/>
</dbReference>
<dbReference type="GO" id="GO:0050660">
    <property type="term" value="F:flavin adenine dinucleotide binding"/>
    <property type="evidence" value="ECO:0007669"/>
    <property type="project" value="InterPro"/>
</dbReference>
<dbReference type="SUPFAM" id="SSF54373">
    <property type="entry name" value="FAD-linked reductases, C-terminal domain"/>
    <property type="match status" value="1"/>
</dbReference>
<dbReference type="RefSeq" id="WP_319613382.1">
    <property type="nucleotide sequence ID" value="NZ_JAWXYB010000018.1"/>
</dbReference>
<dbReference type="InterPro" id="IPR036188">
    <property type="entry name" value="FAD/NAD-bd_sf"/>
</dbReference>
<dbReference type="GO" id="GO:0008115">
    <property type="term" value="F:sarcosine oxidase activity"/>
    <property type="evidence" value="ECO:0007669"/>
    <property type="project" value="TreeGrafter"/>
</dbReference>
<keyword evidence="7" id="KW-1185">Reference proteome</keyword>
<keyword evidence="3" id="KW-0274">FAD</keyword>
<keyword evidence="4 6" id="KW-0560">Oxidoreductase</keyword>
<protein>
    <submittedName>
        <fullName evidence="6">N-methyl-L-tryptophan oxidase</fullName>
        <ecNumber evidence="6">1.5.3.2</ecNumber>
    </submittedName>
</protein>
<dbReference type="GO" id="GO:0050131">
    <property type="term" value="F:N-methyl-L-amino-acid oxidase activity"/>
    <property type="evidence" value="ECO:0007669"/>
    <property type="project" value="UniProtKB-EC"/>
</dbReference>
<name>A0AAW9DNY3_ACIAO</name>
<evidence type="ECO:0000259" key="5">
    <source>
        <dbReference type="Pfam" id="PF01266"/>
    </source>
</evidence>
<reference evidence="6 7" key="1">
    <citation type="submission" date="2023-11" db="EMBL/GenBank/DDBJ databases">
        <title>MicrobeMod: A computational toolkit for identifying prokaryotic methylation and restriction-modification with nanopore sequencing.</title>
        <authorList>
            <person name="Crits-Christoph A."/>
            <person name="Kang S.C."/>
            <person name="Lee H."/>
            <person name="Ostrov N."/>
        </authorList>
    </citation>
    <scope>NUCLEOTIDE SEQUENCE [LARGE SCALE GENOMIC DNA]</scope>
    <source>
        <strain evidence="6 7">DSMZ 700</strain>
    </source>
</reference>
<evidence type="ECO:0000256" key="4">
    <source>
        <dbReference type="ARBA" id="ARBA00023002"/>
    </source>
</evidence>
<dbReference type="SUPFAM" id="SSF51905">
    <property type="entry name" value="FAD/NAD(P)-binding domain"/>
    <property type="match status" value="1"/>
</dbReference>
<feature type="domain" description="FAD dependent oxidoreductase" evidence="5">
    <location>
        <begin position="4"/>
        <end position="357"/>
    </location>
</feature>
<dbReference type="Pfam" id="PF01266">
    <property type="entry name" value="DAO"/>
    <property type="match status" value="1"/>
</dbReference>
<dbReference type="PANTHER" id="PTHR10961:SF7">
    <property type="entry name" value="FAD DEPENDENT OXIDOREDUCTASE DOMAIN-CONTAINING PROTEIN"/>
    <property type="match status" value="1"/>
</dbReference>
<accession>A0AAW9DNY3</accession>
<dbReference type="AlphaFoldDB" id="A0AAW9DNY3"/>
<organism evidence="6 7">
    <name type="scientific">Acidiphilium acidophilum</name>
    <name type="common">Thiobacillus acidophilus</name>
    <dbReference type="NCBI Taxonomy" id="76588"/>
    <lineage>
        <taxon>Bacteria</taxon>
        <taxon>Pseudomonadati</taxon>
        <taxon>Pseudomonadota</taxon>
        <taxon>Alphaproteobacteria</taxon>
        <taxon>Acetobacterales</taxon>
        <taxon>Acidocellaceae</taxon>
        <taxon>Acidiphilium</taxon>
    </lineage>
</organism>
<dbReference type="Proteomes" id="UP001279553">
    <property type="component" value="Unassembled WGS sequence"/>
</dbReference>
<dbReference type="NCBIfam" id="NF008425">
    <property type="entry name" value="PRK11259.1"/>
    <property type="match status" value="1"/>
</dbReference>
<dbReference type="Gene3D" id="3.50.50.60">
    <property type="entry name" value="FAD/NAD(P)-binding domain"/>
    <property type="match status" value="1"/>
</dbReference>
<evidence type="ECO:0000256" key="2">
    <source>
        <dbReference type="ARBA" id="ARBA00022630"/>
    </source>
</evidence>
<dbReference type="InterPro" id="IPR045170">
    <property type="entry name" value="MTOX"/>
</dbReference>
<dbReference type="EMBL" id="JAWXYB010000018">
    <property type="protein sequence ID" value="MDX5930435.1"/>
    <property type="molecule type" value="Genomic_DNA"/>
</dbReference>
<sequence length="378" mass="41690">MEYDVIVAGLGGMGSAAAWQLARRGQRVLGLEQYNIPHPYGSSHGVSRIIRLPYYEHPSYVPLVQRAFALWREAEMASGRVLMVTTGSIDASPEDDPLFQGALNSAILHNLPHEVLSGAEVNERFPGYRLPAGHRAVFQPQGGLIASERAIVAHAELAMAHGAELHAREKLLHWEVHPGGEGVEVVTKKGRYRAARLVLTAGAWMGELATKLARVAVPERQVLAWLQPHRPDYFGPDKFPVFNLQVEEGRYYGLPIYDVPGFKFGRYHHQNETGAADTVAREPDEADETLLRAFSERYFPDGSGATMALRSCMFTNTPDEHFILDHHPDHAQVVLASPCSGHGFKFCSVIGEIIADLATGDGTTAHDIEFLRFGRLSK</sequence>
<evidence type="ECO:0000256" key="3">
    <source>
        <dbReference type="ARBA" id="ARBA00022827"/>
    </source>
</evidence>
<comment type="cofactor">
    <cofactor evidence="1">
        <name>FAD</name>
        <dbReference type="ChEBI" id="CHEBI:57692"/>
    </cofactor>
</comment>
<comment type="caution">
    <text evidence="6">The sequence shown here is derived from an EMBL/GenBank/DDBJ whole genome shotgun (WGS) entry which is preliminary data.</text>
</comment>
<dbReference type="PANTHER" id="PTHR10961">
    <property type="entry name" value="PEROXISOMAL SARCOSINE OXIDASE"/>
    <property type="match status" value="1"/>
</dbReference>
<keyword evidence="2" id="KW-0285">Flavoprotein</keyword>